<dbReference type="EMBL" id="FP929094">
    <property type="protein sequence ID" value="CBX92462.1"/>
    <property type="molecule type" value="Genomic_DNA"/>
</dbReference>
<gene>
    <name evidence="1" type="ORF">LEMA_uP051680.1</name>
</gene>
<reference evidence="2" key="1">
    <citation type="journal article" date="2011" name="Nat. Commun.">
        <title>Effector diversification within compartments of the Leptosphaeria maculans genome affected by Repeat-Induced Point mutations.</title>
        <authorList>
            <person name="Rouxel T."/>
            <person name="Grandaubert J."/>
            <person name="Hane J.K."/>
            <person name="Hoede C."/>
            <person name="van de Wouw A.P."/>
            <person name="Couloux A."/>
            <person name="Dominguez V."/>
            <person name="Anthouard V."/>
            <person name="Bally P."/>
            <person name="Bourras S."/>
            <person name="Cozijnsen A.J."/>
            <person name="Ciuffetti L.M."/>
            <person name="Degrave A."/>
            <person name="Dilmaghani A."/>
            <person name="Duret L."/>
            <person name="Fudal I."/>
            <person name="Goodwin S.B."/>
            <person name="Gout L."/>
            <person name="Glaser N."/>
            <person name="Linglin J."/>
            <person name="Kema G.H.J."/>
            <person name="Lapalu N."/>
            <person name="Lawrence C.B."/>
            <person name="May K."/>
            <person name="Meyer M."/>
            <person name="Ollivier B."/>
            <person name="Poulain J."/>
            <person name="Schoch C.L."/>
            <person name="Simon A."/>
            <person name="Spatafora J.W."/>
            <person name="Stachowiak A."/>
            <person name="Turgeon B.G."/>
            <person name="Tyler B.M."/>
            <person name="Vincent D."/>
            <person name="Weissenbach J."/>
            <person name="Amselem J."/>
            <person name="Quesneville H."/>
            <person name="Oliver R.P."/>
            <person name="Wincker P."/>
            <person name="Balesdent M.-H."/>
            <person name="Howlett B.J."/>
        </authorList>
    </citation>
    <scope>NUCLEOTIDE SEQUENCE [LARGE SCALE GENOMIC DNA]</scope>
    <source>
        <strain evidence="2">JN3 / isolate v23.1.3 / race Av1-4-5-6-7-8</strain>
    </source>
</reference>
<evidence type="ECO:0000313" key="2">
    <source>
        <dbReference type="Proteomes" id="UP000002668"/>
    </source>
</evidence>
<dbReference type="AlphaFoldDB" id="E4ZMB3"/>
<proteinExistence type="predicted"/>
<dbReference type="HOGENOM" id="CLU_2996886_0_0_1"/>
<name>E4ZMB3_LEPMJ</name>
<evidence type="ECO:0000313" key="1">
    <source>
        <dbReference type="EMBL" id="CBX92462.1"/>
    </source>
</evidence>
<keyword evidence="2" id="KW-1185">Reference proteome</keyword>
<dbReference type="VEuPathDB" id="FungiDB:LEMA_uP051680.1"/>
<accession>E4ZMB3</accession>
<dbReference type="InParanoid" id="E4ZMB3"/>
<sequence length="57" mass="6450">MNRASVRERVGLGLDNVYEEGERGREFGMFELGGRCAEEQTGGMDILYYTVPIIHVQ</sequence>
<dbReference type="Proteomes" id="UP000002668">
    <property type="component" value="Genome"/>
</dbReference>
<protein>
    <submittedName>
        <fullName evidence="1">Predicted protein</fullName>
    </submittedName>
</protein>
<organism evidence="2">
    <name type="scientific">Leptosphaeria maculans (strain JN3 / isolate v23.1.3 / race Av1-4-5-6-7-8)</name>
    <name type="common">Blackleg fungus</name>
    <name type="synonym">Phoma lingam</name>
    <dbReference type="NCBI Taxonomy" id="985895"/>
    <lineage>
        <taxon>Eukaryota</taxon>
        <taxon>Fungi</taxon>
        <taxon>Dikarya</taxon>
        <taxon>Ascomycota</taxon>
        <taxon>Pezizomycotina</taxon>
        <taxon>Dothideomycetes</taxon>
        <taxon>Pleosporomycetidae</taxon>
        <taxon>Pleosporales</taxon>
        <taxon>Pleosporineae</taxon>
        <taxon>Leptosphaeriaceae</taxon>
        <taxon>Plenodomus</taxon>
        <taxon>Plenodomus lingam/Leptosphaeria maculans species complex</taxon>
    </lineage>
</organism>